<keyword evidence="9" id="KW-0732">Signal</keyword>
<dbReference type="Proteomes" id="UP000542776">
    <property type="component" value="Unassembled WGS sequence"/>
</dbReference>
<feature type="compositionally biased region" description="Low complexity" evidence="8">
    <location>
        <begin position="88"/>
        <end position="100"/>
    </location>
</feature>
<evidence type="ECO:0000256" key="4">
    <source>
        <dbReference type="ARBA" id="ARBA00022960"/>
    </source>
</evidence>
<dbReference type="InterPro" id="IPR050979">
    <property type="entry name" value="LD-transpeptidase"/>
</dbReference>
<dbReference type="InterPro" id="IPR036366">
    <property type="entry name" value="PGBDSf"/>
</dbReference>
<evidence type="ECO:0000313" key="12">
    <source>
        <dbReference type="Proteomes" id="UP000542776"/>
    </source>
</evidence>
<dbReference type="PROSITE" id="PS52029">
    <property type="entry name" value="LD_TPASE"/>
    <property type="match status" value="1"/>
</dbReference>
<evidence type="ECO:0000256" key="6">
    <source>
        <dbReference type="ARBA" id="ARBA00023316"/>
    </source>
</evidence>
<dbReference type="GO" id="GO:0016740">
    <property type="term" value="F:transferase activity"/>
    <property type="evidence" value="ECO:0007669"/>
    <property type="project" value="UniProtKB-KW"/>
</dbReference>
<evidence type="ECO:0000256" key="7">
    <source>
        <dbReference type="PROSITE-ProRule" id="PRU01373"/>
    </source>
</evidence>
<dbReference type="UniPathway" id="UPA00219"/>
<dbReference type="GO" id="GO:0018104">
    <property type="term" value="P:peptidoglycan-protein cross-linking"/>
    <property type="evidence" value="ECO:0007669"/>
    <property type="project" value="TreeGrafter"/>
</dbReference>
<evidence type="ECO:0000313" key="11">
    <source>
        <dbReference type="EMBL" id="MBB3996303.1"/>
    </source>
</evidence>
<reference evidence="11 12" key="1">
    <citation type="submission" date="2020-08" db="EMBL/GenBank/DDBJ databases">
        <title>Genomic Encyclopedia of Type Strains, Phase IV (KMG-IV): sequencing the most valuable type-strain genomes for metagenomic binning, comparative biology and taxonomic classification.</title>
        <authorList>
            <person name="Goeker M."/>
        </authorList>
    </citation>
    <scope>NUCLEOTIDE SEQUENCE [LARGE SCALE GENOMIC DNA]</scope>
    <source>
        <strain evidence="11 12">DSM 102238</strain>
    </source>
</reference>
<protein>
    <submittedName>
        <fullName evidence="11">Lipoprotein-anchoring transpeptidase ErfK/SrfK</fullName>
    </submittedName>
</protein>
<evidence type="ECO:0000256" key="8">
    <source>
        <dbReference type="SAM" id="MobiDB-lite"/>
    </source>
</evidence>
<feature type="chain" id="PRO_5030893758" evidence="9">
    <location>
        <begin position="25"/>
        <end position="397"/>
    </location>
</feature>
<keyword evidence="11" id="KW-0449">Lipoprotein</keyword>
<dbReference type="PANTHER" id="PTHR30582">
    <property type="entry name" value="L,D-TRANSPEPTIDASE"/>
    <property type="match status" value="1"/>
</dbReference>
<keyword evidence="4 7" id="KW-0133">Cell shape</keyword>
<feature type="active site" description="Proton donor/acceptor" evidence="7">
    <location>
        <position position="355"/>
    </location>
</feature>
<dbReference type="InterPro" id="IPR002477">
    <property type="entry name" value="Peptidoglycan-bd-like"/>
</dbReference>
<sequence>MPTLRPAALLFTALLASTAAPALSAELSREAIDGATLEAFQQRQSERAAKEAEAAAAVQATPGETEAGETEDAPAPEGLPSDDDPAPDEAGAAAAGASASDEVDLTDTVDAPKQESADPFLIRLQVLLDRAHASPGVIDGFLGGNTVKAVRAYEEMRGLPVDGEPDADLWNILAVDGGDVLKTYEITAKDAKGPYIAKLPTDYAKLAELNSIAFRGPREMLAERFHMDEDLLRSLNPNADFTKAGTTILVADTGEEPTTKVTRIVVDKSKGELLAYAEDGALVLTVPASIGSTDTPSPSGEVIVEAVASRPSYTYNPKENFQQGKNTKVLTLPPGPNGPVGSVWIDLSKPTYGIHGTPDPSHIDKTQSHGCVRLTNWDAEALSKLVEKKVTTVTFQE</sequence>
<dbReference type="InterPro" id="IPR036365">
    <property type="entry name" value="PGBD-like_sf"/>
</dbReference>
<feature type="compositionally biased region" description="Basic and acidic residues" evidence="8">
    <location>
        <begin position="44"/>
        <end position="53"/>
    </location>
</feature>
<dbReference type="Pfam" id="PF01471">
    <property type="entry name" value="PG_binding_1"/>
    <property type="match status" value="1"/>
</dbReference>
<feature type="active site" description="Nucleophile" evidence="7">
    <location>
        <position position="371"/>
    </location>
</feature>
<dbReference type="GO" id="GO:0071555">
    <property type="term" value="P:cell wall organization"/>
    <property type="evidence" value="ECO:0007669"/>
    <property type="project" value="UniProtKB-UniRule"/>
</dbReference>
<feature type="domain" description="L,D-TPase catalytic" evidence="10">
    <location>
        <begin position="262"/>
        <end position="396"/>
    </location>
</feature>
<dbReference type="EMBL" id="JACIEK010000001">
    <property type="protein sequence ID" value="MBB3996303.1"/>
    <property type="molecule type" value="Genomic_DNA"/>
</dbReference>
<evidence type="ECO:0000256" key="9">
    <source>
        <dbReference type="SAM" id="SignalP"/>
    </source>
</evidence>
<dbReference type="GO" id="GO:0071972">
    <property type="term" value="F:peptidoglycan L,D-transpeptidase activity"/>
    <property type="evidence" value="ECO:0007669"/>
    <property type="project" value="TreeGrafter"/>
</dbReference>
<dbReference type="Gene3D" id="1.10.101.10">
    <property type="entry name" value="PGBD-like superfamily/PGBD"/>
    <property type="match status" value="1"/>
</dbReference>
<dbReference type="AlphaFoldDB" id="A0A7W6H2Y6"/>
<organism evidence="11 12">
    <name type="scientific">Aureimonas pseudogalii</name>
    <dbReference type="NCBI Taxonomy" id="1744844"/>
    <lineage>
        <taxon>Bacteria</taxon>
        <taxon>Pseudomonadati</taxon>
        <taxon>Pseudomonadota</taxon>
        <taxon>Alphaproteobacteria</taxon>
        <taxon>Hyphomicrobiales</taxon>
        <taxon>Aurantimonadaceae</taxon>
        <taxon>Aureimonas</taxon>
    </lineage>
</organism>
<evidence type="ECO:0000256" key="1">
    <source>
        <dbReference type="ARBA" id="ARBA00004752"/>
    </source>
</evidence>
<dbReference type="InterPro" id="IPR005490">
    <property type="entry name" value="LD_TPept_cat_dom"/>
</dbReference>
<keyword evidence="5 7" id="KW-0573">Peptidoglycan synthesis</keyword>
<comment type="pathway">
    <text evidence="1 7">Cell wall biogenesis; peptidoglycan biosynthesis.</text>
</comment>
<dbReference type="SUPFAM" id="SSF141523">
    <property type="entry name" value="L,D-transpeptidase catalytic domain-like"/>
    <property type="match status" value="1"/>
</dbReference>
<keyword evidence="3" id="KW-0808">Transferase</keyword>
<accession>A0A7W6H2Y6</accession>
<name>A0A7W6H2Y6_9HYPH</name>
<gene>
    <name evidence="11" type="ORF">GGR04_000124</name>
</gene>
<comment type="caution">
    <text evidence="11">The sequence shown here is derived from an EMBL/GenBank/DDBJ whole genome shotgun (WGS) entry which is preliminary data.</text>
</comment>
<proteinExistence type="inferred from homology"/>
<dbReference type="RefSeq" id="WP_246392573.1">
    <property type="nucleotide sequence ID" value="NZ_JACIEK010000001.1"/>
</dbReference>
<feature type="compositionally biased region" description="Low complexity" evidence="8">
    <location>
        <begin position="54"/>
        <end position="65"/>
    </location>
</feature>
<feature type="signal peptide" evidence="9">
    <location>
        <begin position="1"/>
        <end position="24"/>
    </location>
</feature>
<dbReference type="InterPro" id="IPR038063">
    <property type="entry name" value="Transpep_catalytic_dom"/>
</dbReference>
<evidence type="ECO:0000259" key="10">
    <source>
        <dbReference type="PROSITE" id="PS52029"/>
    </source>
</evidence>
<keyword evidence="12" id="KW-1185">Reference proteome</keyword>
<comment type="similarity">
    <text evidence="2">Belongs to the YkuD family.</text>
</comment>
<evidence type="ECO:0000256" key="5">
    <source>
        <dbReference type="ARBA" id="ARBA00022984"/>
    </source>
</evidence>
<dbReference type="GO" id="GO:0008360">
    <property type="term" value="P:regulation of cell shape"/>
    <property type="evidence" value="ECO:0007669"/>
    <property type="project" value="UniProtKB-UniRule"/>
</dbReference>
<dbReference type="GO" id="GO:0005576">
    <property type="term" value="C:extracellular region"/>
    <property type="evidence" value="ECO:0007669"/>
    <property type="project" value="TreeGrafter"/>
</dbReference>
<keyword evidence="6 7" id="KW-0961">Cell wall biogenesis/degradation</keyword>
<dbReference type="CDD" id="cd16913">
    <property type="entry name" value="YkuD_like"/>
    <property type="match status" value="1"/>
</dbReference>
<dbReference type="SUPFAM" id="SSF47090">
    <property type="entry name" value="PGBD-like"/>
    <property type="match status" value="1"/>
</dbReference>
<dbReference type="Pfam" id="PF03734">
    <property type="entry name" value="YkuD"/>
    <property type="match status" value="1"/>
</dbReference>
<feature type="compositionally biased region" description="Acidic residues" evidence="8">
    <location>
        <begin position="66"/>
        <end position="87"/>
    </location>
</feature>
<evidence type="ECO:0000256" key="2">
    <source>
        <dbReference type="ARBA" id="ARBA00005992"/>
    </source>
</evidence>
<evidence type="ECO:0000256" key="3">
    <source>
        <dbReference type="ARBA" id="ARBA00022679"/>
    </source>
</evidence>
<dbReference type="Gene3D" id="2.40.440.10">
    <property type="entry name" value="L,D-transpeptidase catalytic domain-like"/>
    <property type="match status" value="1"/>
</dbReference>
<feature type="region of interest" description="Disordered" evidence="8">
    <location>
        <begin position="41"/>
        <end position="104"/>
    </location>
</feature>
<dbReference type="PANTHER" id="PTHR30582:SF30">
    <property type="entry name" value="BLR4375 PROTEIN"/>
    <property type="match status" value="1"/>
</dbReference>